<reference evidence="3" key="1">
    <citation type="submission" date="2015-10" db="EMBL/GenBank/DDBJ databases">
        <authorList>
            <person name="Luecker S."/>
            <person name="Luecker S."/>
        </authorList>
    </citation>
    <scope>NUCLEOTIDE SEQUENCE [LARGE SCALE GENOMIC DNA]</scope>
</reference>
<name>A0A0S4LBT1_9BACT</name>
<dbReference type="PROSITE" id="PS51257">
    <property type="entry name" value="PROKAR_LIPOPROTEIN"/>
    <property type="match status" value="1"/>
</dbReference>
<evidence type="ECO:0008006" key="4">
    <source>
        <dbReference type="Google" id="ProtNLM"/>
    </source>
</evidence>
<keyword evidence="3" id="KW-1185">Reference proteome</keyword>
<protein>
    <recommendedName>
        <fullName evidence="4">Lipoprotein</fullName>
    </recommendedName>
</protein>
<keyword evidence="1" id="KW-0732">Signal</keyword>
<feature type="chain" id="PRO_5006623866" description="Lipoprotein" evidence="1">
    <location>
        <begin position="19"/>
        <end position="71"/>
    </location>
</feature>
<evidence type="ECO:0000313" key="3">
    <source>
        <dbReference type="Proteomes" id="UP000198736"/>
    </source>
</evidence>
<feature type="signal peptide" evidence="1">
    <location>
        <begin position="1"/>
        <end position="18"/>
    </location>
</feature>
<proteinExistence type="predicted"/>
<organism evidence="2 3">
    <name type="scientific">Candidatus Nitrospira nitrificans</name>
    <dbReference type="NCBI Taxonomy" id="1742973"/>
    <lineage>
        <taxon>Bacteria</taxon>
        <taxon>Pseudomonadati</taxon>
        <taxon>Nitrospirota</taxon>
        <taxon>Nitrospiria</taxon>
        <taxon>Nitrospirales</taxon>
        <taxon>Nitrospiraceae</taxon>
        <taxon>Nitrospira</taxon>
    </lineage>
</organism>
<dbReference type="AlphaFoldDB" id="A0A0S4LBT1"/>
<gene>
    <name evidence="2" type="ORF">COMA2_130020</name>
</gene>
<evidence type="ECO:0000313" key="2">
    <source>
        <dbReference type="EMBL" id="CUS33339.1"/>
    </source>
</evidence>
<dbReference type="Proteomes" id="UP000198736">
    <property type="component" value="Unassembled WGS sequence"/>
</dbReference>
<accession>A0A0S4LBT1</accession>
<dbReference type="EMBL" id="CZPZ01000005">
    <property type="protein sequence ID" value="CUS33339.1"/>
    <property type="molecule type" value="Genomic_DNA"/>
</dbReference>
<evidence type="ECO:0000256" key="1">
    <source>
        <dbReference type="SAM" id="SignalP"/>
    </source>
</evidence>
<sequence>MTRTIFISFLMLGTAALAGCSSKQLYKTGQAWQENECFRIDDMQVRNRCLSNSSISYEQYKRDIESAPESK</sequence>